<dbReference type="InterPro" id="IPR004117">
    <property type="entry name" value="7tm6_olfct_rcpt"/>
</dbReference>
<keyword evidence="3" id="KW-0716">Sensory transduction</keyword>
<dbReference type="GO" id="GO:0005549">
    <property type="term" value="F:odorant binding"/>
    <property type="evidence" value="ECO:0007669"/>
    <property type="project" value="InterPro"/>
</dbReference>
<dbReference type="PANTHER" id="PTHR21137:SF35">
    <property type="entry name" value="ODORANT RECEPTOR 19A-RELATED"/>
    <property type="match status" value="1"/>
</dbReference>
<keyword evidence="6 10" id="KW-1133">Transmembrane helix</keyword>
<proteinExistence type="predicted"/>
<reference evidence="11 12" key="1">
    <citation type="submission" date="2022-12" db="EMBL/GenBank/DDBJ databases">
        <title>Chromosome-level genome assembly of true bugs.</title>
        <authorList>
            <person name="Ma L."/>
            <person name="Li H."/>
        </authorList>
    </citation>
    <scope>NUCLEOTIDE SEQUENCE [LARGE SCALE GENOMIC DNA]</scope>
    <source>
        <strain evidence="11">Lab_2022b</strain>
    </source>
</reference>
<evidence type="ECO:0000256" key="9">
    <source>
        <dbReference type="ARBA" id="ARBA00023224"/>
    </source>
</evidence>
<accession>A0AAW1DBJ8</accession>
<evidence type="ECO:0000256" key="3">
    <source>
        <dbReference type="ARBA" id="ARBA00022606"/>
    </source>
</evidence>
<evidence type="ECO:0000256" key="8">
    <source>
        <dbReference type="ARBA" id="ARBA00023170"/>
    </source>
</evidence>
<keyword evidence="8" id="KW-0675">Receptor</keyword>
<feature type="transmembrane region" description="Helical" evidence="10">
    <location>
        <begin position="20"/>
        <end position="41"/>
    </location>
</feature>
<dbReference type="GO" id="GO:0007165">
    <property type="term" value="P:signal transduction"/>
    <property type="evidence" value="ECO:0007669"/>
    <property type="project" value="UniProtKB-KW"/>
</dbReference>
<comment type="caution">
    <text evidence="11">The sequence shown here is derived from an EMBL/GenBank/DDBJ whole genome shotgun (WGS) entry which is preliminary data.</text>
</comment>
<protein>
    <submittedName>
        <fullName evidence="11">Uncharacterized protein</fullName>
    </submittedName>
</protein>
<dbReference type="AlphaFoldDB" id="A0AAW1DBJ8"/>
<keyword evidence="2" id="KW-1003">Cell membrane</keyword>
<evidence type="ECO:0000256" key="1">
    <source>
        <dbReference type="ARBA" id="ARBA00004651"/>
    </source>
</evidence>
<evidence type="ECO:0000313" key="12">
    <source>
        <dbReference type="Proteomes" id="UP001461498"/>
    </source>
</evidence>
<evidence type="ECO:0000256" key="10">
    <source>
        <dbReference type="SAM" id="Phobius"/>
    </source>
</evidence>
<keyword evidence="4 10" id="KW-0812">Transmembrane</keyword>
<evidence type="ECO:0000313" key="11">
    <source>
        <dbReference type="EMBL" id="KAK9506523.1"/>
    </source>
</evidence>
<keyword evidence="12" id="KW-1185">Reference proteome</keyword>
<evidence type="ECO:0000256" key="5">
    <source>
        <dbReference type="ARBA" id="ARBA00022725"/>
    </source>
</evidence>
<keyword evidence="9" id="KW-0807">Transducer</keyword>
<organism evidence="11 12">
    <name type="scientific">Rhynocoris fuscipes</name>
    <dbReference type="NCBI Taxonomy" id="488301"/>
    <lineage>
        <taxon>Eukaryota</taxon>
        <taxon>Metazoa</taxon>
        <taxon>Ecdysozoa</taxon>
        <taxon>Arthropoda</taxon>
        <taxon>Hexapoda</taxon>
        <taxon>Insecta</taxon>
        <taxon>Pterygota</taxon>
        <taxon>Neoptera</taxon>
        <taxon>Paraneoptera</taxon>
        <taxon>Hemiptera</taxon>
        <taxon>Heteroptera</taxon>
        <taxon>Panheteroptera</taxon>
        <taxon>Cimicomorpha</taxon>
        <taxon>Reduviidae</taxon>
        <taxon>Harpactorinae</taxon>
        <taxon>Harpactorini</taxon>
        <taxon>Rhynocoris</taxon>
    </lineage>
</organism>
<dbReference type="GO" id="GO:0004984">
    <property type="term" value="F:olfactory receptor activity"/>
    <property type="evidence" value="ECO:0007669"/>
    <property type="project" value="InterPro"/>
</dbReference>
<sequence>MILFTAAELFLGERDIENLVESFSAVAVCLLSYIYTIVFIVKRKEIRNLFNRLENVRQEIHDDKENKHFLVEAETVGKTLYKSMFIHLCYPLLSFIFNTAFEILTSFKKKTNIFKYHIPWSTEQIWVHLLTNVIGTAATLIFVSVYVAVYFMEITFTLYTTAYIKSLENNLKNSGINFRDIYQHHNLINQLIHDYSEILCLAMYIQTVFAPLMPCGFAASSLRGNTSFINISEFKRE</sequence>
<feature type="transmembrane region" description="Helical" evidence="10">
    <location>
        <begin position="85"/>
        <end position="105"/>
    </location>
</feature>
<dbReference type="Pfam" id="PF02949">
    <property type="entry name" value="7tm_6"/>
    <property type="match status" value="1"/>
</dbReference>
<dbReference type="PANTHER" id="PTHR21137">
    <property type="entry name" value="ODORANT RECEPTOR"/>
    <property type="match status" value="1"/>
</dbReference>
<feature type="transmembrane region" description="Helical" evidence="10">
    <location>
        <begin position="125"/>
        <end position="151"/>
    </location>
</feature>
<keyword evidence="5" id="KW-0552">Olfaction</keyword>
<evidence type="ECO:0000256" key="4">
    <source>
        <dbReference type="ARBA" id="ARBA00022692"/>
    </source>
</evidence>
<keyword evidence="7 10" id="KW-0472">Membrane</keyword>
<evidence type="ECO:0000256" key="7">
    <source>
        <dbReference type="ARBA" id="ARBA00023136"/>
    </source>
</evidence>
<evidence type="ECO:0000256" key="2">
    <source>
        <dbReference type="ARBA" id="ARBA00022475"/>
    </source>
</evidence>
<evidence type="ECO:0000256" key="6">
    <source>
        <dbReference type="ARBA" id="ARBA00022989"/>
    </source>
</evidence>
<dbReference type="Proteomes" id="UP001461498">
    <property type="component" value="Unassembled WGS sequence"/>
</dbReference>
<comment type="subcellular location">
    <subcellularLocation>
        <location evidence="1">Cell membrane</location>
        <topology evidence="1">Multi-pass membrane protein</topology>
    </subcellularLocation>
</comment>
<dbReference type="GO" id="GO:0005886">
    <property type="term" value="C:plasma membrane"/>
    <property type="evidence" value="ECO:0007669"/>
    <property type="project" value="UniProtKB-SubCell"/>
</dbReference>
<name>A0AAW1DBJ8_9HEMI</name>
<dbReference type="EMBL" id="JAPXFL010000005">
    <property type="protein sequence ID" value="KAK9506523.1"/>
    <property type="molecule type" value="Genomic_DNA"/>
</dbReference>
<gene>
    <name evidence="11" type="ORF">O3M35_008445</name>
</gene>